<evidence type="ECO:0000256" key="3">
    <source>
        <dbReference type="ARBA" id="ARBA00022884"/>
    </source>
</evidence>
<dbReference type="HAMAP" id="MF_01306_B">
    <property type="entry name" value="Ribosomal_uS4_B"/>
    <property type="match status" value="1"/>
</dbReference>
<keyword evidence="4 7" id="KW-0689">Ribosomal protein</keyword>
<dbReference type="InterPro" id="IPR018079">
    <property type="entry name" value="Ribosomal_uS4_CS"/>
</dbReference>
<dbReference type="PROSITE" id="PS00632">
    <property type="entry name" value="RIBOSOMAL_S4"/>
    <property type="match status" value="1"/>
</dbReference>
<keyword evidence="5 7" id="KW-0687">Ribonucleoprotein</keyword>
<evidence type="ECO:0000256" key="8">
    <source>
        <dbReference type="RuleBase" id="RU003699"/>
    </source>
</evidence>
<protein>
    <recommendedName>
        <fullName evidence="6 7">Small ribosomal subunit protein uS4</fullName>
    </recommendedName>
</protein>
<evidence type="ECO:0000256" key="2">
    <source>
        <dbReference type="ARBA" id="ARBA00022730"/>
    </source>
</evidence>
<organism evidence="11 12">
    <name type="scientific">Aerophobetes bacterium</name>
    <dbReference type="NCBI Taxonomy" id="2030807"/>
    <lineage>
        <taxon>Bacteria</taxon>
        <taxon>Candidatus Aerophobota</taxon>
    </lineage>
</organism>
<comment type="caution">
    <text evidence="11">The sequence shown here is derived from an EMBL/GenBank/DDBJ whole genome shotgun (WGS) entry which is preliminary data.</text>
</comment>
<dbReference type="Pfam" id="PF00163">
    <property type="entry name" value="Ribosomal_S4"/>
    <property type="match status" value="1"/>
</dbReference>
<dbReference type="CDD" id="cd00165">
    <property type="entry name" value="S4"/>
    <property type="match status" value="1"/>
</dbReference>
<dbReference type="PANTHER" id="PTHR11831:SF4">
    <property type="entry name" value="SMALL RIBOSOMAL SUBUNIT PROTEIN US4M"/>
    <property type="match status" value="1"/>
</dbReference>
<dbReference type="AlphaFoldDB" id="A0A523W6T5"/>
<dbReference type="Gene3D" id="3.10.290.10">
    <property type="entry name" value="RNA-binding S4 domain"/>
    <property type="match status" value="1"/>
</dbReference>
<proteinExistence type="inferred from homology"/>
<comment type="function">
    <text evidence="7">With S5 and S12 plays an important role in translational accuracy.</text>
</comment>
<comment type="function">
    <text evidence="7">One of the primary rRNA binding proteins, it binds directly to 16S rRNA where it nucleates assembly of the body of the 30S subunit.</text>
</comment>
<dbReference type="GO" id="GO:0042274">
    <property type="term" value="P:ribosomal small subunit biogenesis"/>
    <property type="evidence" value="ECO:0007669"/>
    <property type="project" value="TreeGrafter"/>
</dbReference>
<evidence type="ECO:0000256" key="4">
    <source>
        <dbReference type="ARBA" id="ARBA00022980"/>
    </source>
</evidence>
<dbReference type="Proteomes" id="UP000319130">
    <property type="component" value="Unassembled WGS sequence"/>
</dbReference>
<dbReference type="PROSITE" id="PS50889">
    <property type="entry name" value="S4"/>
    <property type="match status" value="1"/>
</dbReference>
<dbReference type="NCBIfam" id="TIGR01017">
    <property type="entry name" value="rpsD_bact"/>
    <property type="match status" value="1"/>
</dbReference>
<dbReference type="GO" id="GO:0015935">
    <property type="term" value="C:small ribosomal subunit"/>
    <property type="evidence" value="ECO:0007669"/>
    <property type="project" value="InterPro"/>
</dbReference>
<dbReference type="NCBIfam" id="NF003717">
    <property type="entry name" value="PRK05327.1"/>
    <property type="match status" value="1"/>
</dbReference>
<dbReference type="SUPFAM" id="SSF55174">
    <property type="entry name" value="Alpha-L RNA-binding motif"/>
    <property type="match status" value="1"/>
</dbReference>
<dbReference type="InterPro" id="IPR002942">
    <property type="entry name" value="S4_RNA-bd"/>
</dbReference>
<evidence type="ECO:0000256" key="1">
    <source>
        <dbReference type="ARBA" id="ARBA00007465"/>
    </source>
</evidence>
<dbReference type="InterPro" id="IPR036986">
    <property type="entry name" value="S4_RNA-bd_sf"/>
</dbReference>
<dbReference type="InterPro" id="IPR022801">
    <property type="entry name" value="Ribosomal_uS4"/>
</dbReference>
<dbReference type="InterPro" id="IPR001912">
    <property type="entry name" value="Ribosomal_uS4_N"/>
</dbReference>
<dbReference type="GO" id="GO:0019843">
    <property type="term" value="F:rRNA binding"/>
    <property type="evidence" value="ECO:0007669"/>
    <property type="project" value="UniProtKB-UniRule"/>
</dbReference>
<dbReference type="SMART" id="SM00363">
    <property type="entry name" value="S4"/>
    <property type="match status" value="1"/>
</dbReference>
<dbReference type="InterPro" id="IPR005709">
    <property type="entry name" value="Ribosomal_uS4_bac-type"/>
</dbReference>
<sequence length="205" mass="24375">MAGERENRCKKCRKLNTKLFLKGERCYTDKCALEGRKSGVFVRRRRLSQYGRQLREKQKIRYMYGVRENLFRKYYRMAAKSSTPTPEEFLRLLERRLDNVVYKLGFSLSRSQARQLVNHAHFLVNGRRASIPSHLLKENDVVEMKKKSKKLPFVKQILSTSECRPVPEWLEVDKQSFKGLVKKLPQREDLIQEIDLALIVEYYSR</sequence>
<dbReference type="GO" id="GO:0003735">
    <property type="term" value="F:structural constituent of ribosome"/>
    <property type="evidence" value="ECO:0007669"/>
    <property type="project" value="InterPro"/>
</dbReference>
<evidence type="ECO:0000259" key="9">
    <source>
        <dbReference type="SMART" id="SM00363"/>
    </source>
</evidence>
<dbReference type="Pfam" id="PF01479">
    <property type="entry name" value="S4"/>
    <property type="match status" value="1"/>
</dbReference>
<evidence type="ECO:0000313" key="11">
    <source>
        <dbReference type="EMBL" id="TET62539.1"/>
    </source>
</evidence>
<dbReference type="SMART" id="SM01390">
    <property type="entry name" value="Ribosomal_S4"/>
    <property type="match status" value="1"/>
</dbReference>
<evidence type="ECO:0000256" key="5">
    <source>
        <dbReference type="ARBA" id="ARBA00023274"/>
    </source>
</evidence>
<evidence type="ECO:0000256" key="6">
    <source>
        <dbReference type="ARBA" id="ARBA00035254"/>
    </source>
</evidence>
<dbReference type="PANTHER" id="PTHR11831">
    <property type="entry name" value="30S 40S RIBOSOMAL PROTEIN"/>
    <property type="match status" value="1"/>
</dbReference>
<feature type="domain" description="Small ribosomal subunit protein uS4 N-terminal" evidence="10">
    <location>
        <begin position="3"/>
        <end position="94"/>
    </location>
</feature>
<keyword evidence="3 7" id="KW-0694">RNA-binding</keyword>
<gene>
    <name evidence="7 11" type="primary">rpsD</name>
    <name evidence="11" type="ORF">E3J48_04005</name>
</gene>
<accession>A0A523W6T5</accession>
<dbReference type="Gene3D" id="1.10.1050.10">
    <property type="entry name" value="Ribosomal Protein S4 Delta 41, Chain A, domain 1"/>
    <property type="match status" value="1"/>
</dbReference>
<comment type="subunit">
    <text evidence="7">Part of the 30S ribosomal subunit. Contacts protein S5. The interaction surface between S4 and S5 is involved in control of translational fidelity.</text>
</comment>
<dbReference type="GO" id="GO:0006412">
    <property type="term" value="P:translation"/>
    <property type="evidence" value="ECO:0007669"/>
    <property type="project" value="UniProtKB-UniRule"/>
</dbReference>
<name>A0A523W6T5_UNCAE</name>
<dbReference type="EMBL" id="SOIZ01000175">
    <property type="protein sequence ID" value="TET62539.1"/>
    <property type="molecule type" value="Genomic_DNA"/>
</dbReference>
<evidence type="ECO:0000313" key="12">
    <source>
        <dbReference type="Proteomes" id="UP000319130"/>
    </source>
</evidence>
<feature type="domain" description="RNA-binding S4" evidence="9">
    <location>
        <begin position="95"/>
        <end position="157"/>
    </location>
</feature>
<evidence type="ECO:0000256" key="7">
    <source>
        <dbReference type="HAMAP-Rule" id="MF_01306"/>
    </source>
</evidence>
<reference evidence="11 12" key="1">
    <citation type="submission" date="2019-03" db="EMBL/GenBank/DDBJ databases">
        <title>Metabolic potential of uncultured bacteria and archaea associated with petroleum seepage in deep-sea sediments.</title>
        <authorList>
            <person name="Dong X."/>
            <person name="Hubert C."/>
        </authorList>
    </citation>
    <scope>NUCLEOTIDE SEQUENCE [LARGE SCALE GENOMIC DNA]</scope>
    <source>
        <strain evidence="11">E29_bin52</strain>
    </source>
</reference>
<evidence type="ECO:0000259" key="10">
    <source>
        <dbReference type="SMART" id="SM01390"/>
    </source>
</evidence>
<comment type="similarity">
    <text evidence="1 7 8">Belongs to the universal ribosomal protein uS4 family.</text>
</comment>
<dbReference type="FunFam" id="3.10.290.10:FF:000001">
    <property type="entry name" value="30S ribosomal protein S4"/>
    <property type="match status" value="1"/>
</dbReference>
<keyword evidence="2 7" id="KW-0699">rRNA-binding</keyword>